<sequence>MNTPTTHNIPTGKPALSVVNGFVRTEKPTADGWEQPESLLMGGQGAKYPLSALPGIIGGAIREVVADVKCPPALAASSALSVLAIAGQGVANVQANSRIKPSPLSLYTLSIGESGERKTTADSFFSDVLETWALNKQQEREQDVIRSRAVITSWEKELEGIKEAIKQAGRKQEDTGELTEQLIRLEQSKPAGIHSPKMKYTDTTTESLAHKLVHLWPSAGVLSSEAGIVFGGYGMKADNITRSLAFYNTAWEGGRTSIDRRGDGGSFEVRDVRLSMGLAVQPNVIHDFYDNNGELARGSGFAARFLLAWPESTQGKRQLTLEELTSAPGKNGLSLFYAKLHEVLERQYVNGQGGKLESLPTLKFSRAALEIWLDYFNSIEDELNAGGRFEQHKDIASKSADNAARLAGLFHLFNGGDIHDAIQPDAMGAAANLAGWHLYEAKRFFDEIAVPVDISNALKLDGWLTRYCKDRHTDGIGKREARQLAPNRLRSIQELDRALDTLVEHNRVRIIAEGRKERIEVNPQLLAG</sequence>
<evidence type="ECO:0000313" key="2">
    <source>
        <dbReference type="Proteomes" id="UP001308005"/>
    </source>
</evidence>
<organism evidence="1 2">
    <name type="scientific">Candidatus Thiothrix phosphatis</name>
    <dbReference type="NCBI Taxonomy" id="3112415"/>
    <lineage>
        <taxon>Bacteria</taxon>
        <taxon>Pseudomonadati</taxon>
        <taxon>Pseudomonadota</taxon>
        <taxon>Gammaproteobacteria</taxon>
        <taxon>Thiotrichales</taxon>
        <taxon>Thiotrichaceae</taxon>
        <taxon>Thiothrix</taxon>
    </lineage>
</organism>
<reference evidence="2" key="1">
    <citation type="submission" date="2023-07" db="EMBL/GenBank/DDBJ databases">
        <title>The carbon used by Thiothrix.</title>
        <authorList>
            <person name="Chen L."/>
        </authorList>
    </citation>
    <scope>NUCLEOTIDE SEQUENCE [LARGE SCALE GENOMIC DNA]</scope>
</reference>
<comment type="caution">
    <text evidence="1">The sequence shown here is derived from an EMBL/GenBank/DDBJ whole genome shotgun (WGS) entry which is preliminary data.</text>
</comment>
<proteinExistence type="predicted"/>
<dbReference type="InterPro" id="IPR025048">
    <property type="entry name" value="DUF3987"/>
</dbReference>
<evidence type="ECO:0000313" key="1">
    <source>
        <dbReference type="EMBL" id="MEB4589513.1"/>
    </source>
</evidence>
<keyword evidence="2" id="KW-1185">Reference proteome</keyword>
<dbReference type="RefSeq" id="WP_324692704.1">
    <property type="nucleotide sequence ID" value="NZ_JAYMYJ010000009.1"/>
</dbReference>
<dbReference type="Proteomes" id="UP001308005">
    <property type="component" value="Unassembled WGS sequence"/>
</dbReference>
<gene>
    <name evidence="1" type="ORF">VSS37_00840</name>
</gene>
<accession>A0ABU6CRQ1</accession>
<name>A0ABU6CRQ1_9GAMM</name>
<dbReference type="EMBL" id="JAYMYJ010000009">
    <property type="protein sequence ID" value="MEB4589513.1"/>
    <property type="molecule type" value="Genomic_DNA"/>
</dbReference>
<protein>
    <submittedName>
        <fullName evidence="1">YfjI family protein</fullName>
    </submittedName>
</protein>
<dbReference type="Pfam" id="PF13148">
    <property type="entry name" value="DUF3987"/>
    <property type="match status" value="1"/>
</dbReference>